<dbReference type="Gramene" id="KQL16447">
    <property type="protein sequence ID" value="KQL16447"/>
    <property type="gene ID" value="SETIT_024590mg"/>
</dbReference>
<evidence type="ECO:0000259" key="2">
    <source>
        <dbReference type="Pfam" id="PF14368"/>
    </source>
</evidence>
<keyword evidence="4" id="KW-1185">Reference proteome</keyword>
<dbReference type="Proteomes" id="UP000004995">
    <property type="component" value="Unassembled WGS sequence"/>
</dbReference>
<feature type="domain" description="Bifunctional inhibitor/plant lipid transfer protein/seed storage helical" evidence="2">
    <location>
        <begin position="21"/>
        <end position="83"/>
    </location>
</feature>
<feature type="chain" id="PRO_5010127697" description="Bifunctional inhibitor/plant lipid transfer protein/seed storage helical domain-containing protein" evidence="1">
    <location>
        <begin position="25"/>
        <end position="90"/>
    </location>
</feature>
<dbReference type="HOGENOM" id="CLU_163615_1_0_1"/>
<dbReference type="InterPro" id="IPR016140">
    <property type="entry name" value="Bifunc_inhib/LTP/seed_store"/>
</dbReference>
<protein>
    <recommendedName>
        <fullName evidence="2">Bifunctional inhibitor/plant lipid transfer protein/seed storage helical domain-containing protein</fullName>
    </recommendedName>
</protein>
<accession>K3ZDF4</accession>
<organism evidence="3 4">
    <name type="scientific">Setaria italica</name>
    <name type="common">Foxtail millet</name>
    <name type="synonym">Panicum italicum</name>
    <dbReference type="NCBI Taxonomy" id="4555"/>
    <lineage>
        <taxon>Eukaryota</taxon>
        <taxon>Viridiplantae</taxon>
        <taxon>Streptophyta</taxon>
        <taxon>Embryophyta</taxon>
        <taxon>Tracheophyta</taxon>
        <taxon>Spermatophyta</taxon>
        <taxon>Magnoliopsida</taxon>
        <taxon>Liliopsida</taxon>
        <taxon>Poales</taxon>
        <taxon>Poaceae</taxon>
        <taxon>PACMAD clade</taxon>
        <taxon>Panicoideae</taxon>
        <taxon>Panicodae</taxon>
        <taxon>Paniceae</taxon>
        <taxon>Cenchrinae</taxon>
        <taxon>Setaria</taxon>
    </lineage>
</organism>
<evidence type="ECO:0000313" key="3">
    <source>
        <dbReference type="EnsemblPlants" id="KQL16447"/>
    </source>
</evidence>
<dbReference type="EnsemblPlants" id="KQL16447">
    <property type="protein sequence ID" value="KQL16447"/>
    <property type="gene ID" value="SETIT_024590mg"/>
</dbReference>
<dbReference type="OMA" id="CEELPCT"/>
<proteinExistence type="predicted"/>
<dbReference type="InParanoid" id="K3ZDF4"/>
<name>K3ZDF4_SETIT</name>
<dbReference type="EMBL" id="AGNK02001975">
    <property type="status" value="NOT_ANNOTATED_CDS"/>
    <property type="molecule type" value="Genomic_DNA"/>
</dbReference>
<sequence length="90" mass="10439">MLPGKASVLLLLLCLIVCIQKTKCEELPCTEKQKKNILSECHEILNRESMRIIIPRKNSPCCRRVRDVLHNDMNCIVKLLTLEEKMAYVE</sequence>
<feature type="signal peptide" evidence="1">
    <location>
        <begin position="1"/>
        <end position="24"/>
    </location>
</feature>
<reference evidence="4" key="1">
    <citation type="journal article" date="2012" name="Nat. Biotechnol.">
        <title>Reference genome sequence of the model plant Setaria.</title>
        <authorList>
            <person name="Bennetzen J.L."/>
            <person name="Schmutz J."/>
            <person name="Wang H."/>
            <person name="Percifield R."/>
            <person name="Hawkins J."/>
            <person name="Pontaroli A.C."/>
            <person name="Estep M."/>
            <person name="Feng L."/>
            <person name="Vaughn J.N."/>
            <person name="Grimwood J."/>
            <person name="Jenkins J."/>
            <person name="Barry K."/>
            <person name="Lindquist E."/>
            <person name="Hellsten U."/>
            <person name="Deshpande S."/>
            <person name="Wang X."/>
            <person name="Wu X."/>
            <person name="Mitros T."/>
            <person name="Triplett J."/>
            <person name="Yang X."/>
            <person name="Ye C.Y."/>
            <person name="Mauro-Herrera M."/>
            <person name="Wang L."/>
            <person name="Li P."/>
            <person name="Sharma M."/>
            <person name="Sharma R."/>
            <person name="Ronald P.C."/>
            <person name="Panaud O."/>
            <person name="Kellogg E.A."/>
            <person name="Brutnell T.P."/>
            <person name="Doust A.N."/>
            <person name="Tuskan G.A."/>
            <person name="Rokhsar D."/>
            <person name="Devos K.M."/>
        </authorList>
    </citation>
    <scope>NUCLEOTIDE SEQUENCE [LARGE SCALE GENOMIC DNA]</scope>
    <source>
        <strain evidence="4">cv. Yugu1</strain>
    </source>
</reference>
<keyword evidence="1" id="KW-0732">Signal</keyword>
<evidence type="ECO:0000313" key="4">
    <source>
        <dbReference type="Proteomes" id="UP000004995"/>
    </source>
</evidence>
<reference evidence="3" key="2">
    <citation type="submission" date="2018-08" db="UniProtKB">
        <authorList>
            <consortium name="EnsemblPlants"/>
        </authorList>
    </citation>
    <scope>IDENTIFICATION</scope>
    <source>
        <strain evidence="3">Yugu1</strain>
    </source>
</reference>
<dbReference type="AlphaFoldDB" id="K3ZDF4"/>
<dbReference type="Pfam" id="PF14368">
    <property type="entry name" value="LTP_2"/>
    <property type="match status" value="1"/>
</dbReference>
<evidence type="ECO:0000256" key="1">
    <source>
        <dbReference type="SAM" id="SignalP"/>
    </source>
</evidence>